<feature type="transmembrane region" description="Helical" evidence="1">
    <location>
        <begin position="6"/>
        <end position="25"/>
    </location>
</feature>
<organism evidence="2 3">
    <name type="scientific">Romanomermis culicivorax</name>
    <name type="common">Nematode worm</name>
    <dbReference type="NCBI Taxonomy" id="13658"/>
    <lineage>
        <taxon>Eukaryota</taxon>
        <taxon>Metazoa</taxon>
        <taxon>Ecdysozoa</taxon>
        <taxon>Nematoda</taxon>
        <taxon>Enoplea</taxon>
        <taxon>Dorylaimia</taxon>
        <taxon>Mermithida</taxon>
        <taxon>Mermithoidea</taxon>
        <taxon>Mermithidae</taxon>
        <taxon>Romanomermis</taxon>
    </lineage>
</organism>
<evidence type="ECO:0000313" key="3">
    <source>
        <dbReference type="WBParaSite" id="nRc.2.0.1.t25322-RA"/>
    </source>
</evidence>
<keyword evidence="2" id="KW-1185">Reference proteome</keyword>
<proteinExistence type="predicted"/>
<keyword evidence="1" id="KW-0812">Transmembrane</keyword>
<name>A0A915JGR0_ROMCU</name>
<dbReference type="Proteomes" id="UP000887565">
    <property type="component" value="Unplaced"/>
</dbReference>
<sequence>MPEGLVTLGVSVVQIFASIFANLLFENARSKAADKIKGQMVHAENFRRVVQTDINEVKEKINSMVQSKIFAAYDYVKRGLIVLQGVAPARSLSINGDRSPSNESATLCHHFKIIELIS</sequence>
<reference evidence="3" key="1">
    <citation type="submission" date="2022-11" db="UniProtKB">
        <authorList>
            <consortium name="WormBaseParasite"/>
        </authorList>
    </citation>
    <scope>IDENTIFICATION</scope>
</reference>
<keyword evidence="1" id="KW-1133">Transmembrane helix</keyword>
<protein>
    <submittedName>
        <fullName evidence="3">Uncharacterized protein</fullName>
    </submittedName>
</protein>
<accession>A0A915JGR0</accession>
<dbReference type="WBParaSite" id="nRc.2.0.1.t25322-RA">
    <property type="protein sequence ID" value="nRc.2.0.1.t25322-RA"/>
    <property type="gene ID" value="nRc.2.0.1.g25322"/>
</dbReference>
<dbReference type="AlphaFoldDB" id="A0A915JGR0"/>
<evidence type="ECO:0000313" key="2">
    <source>
        <dbReference type="Proteomes" id="UP000887565"/>
    </source>
</evidence>
<evidence type="ECO:0000256" key="1">
    <source>
        <dbReference type="SAM" id="Phobius"/>
    </source>
</evidence>
<keyword evidence="1" id="KW-0472">Membrane</keyword>